<dbReference type="Gene3D" id="1.20.120.1760">
    <property type="match status" value="1"/>
</dbReference>
<feature type="transmembrane region" description="Helical" evidence="3">
    <location>
        <begin position="493"/>
        <end position="509"/>
    </location>
</feature>
<proteinExistence type="inferred from homology"/>
<accession>A0ABT1DRF8</accession>
<feature type="transmembrane region" description="Helical" evidence="3">
    <location>
        <begin position="406"/>
        <end position="424"/>
    </location>
</feature>
<organism evidence="5 6">
    <name type="scientific">Paractinoplanes aksuensis</name>
    <dbReference type="NCBI Taxonomy" id="2939490"/>
    <lineage>
        <taxon>Bacteria</taxon>
        <taxon>Bacillati</taxon>
        <taxon>Actinomycetota</taxon>
        <taxon>Actinomycetes</taxon>
        <taxon>Micromonosporales</taxon>
        <taxon>Micromonosporaceae</taxon>
        <taxon>Paractinoplanes</taxon>
    </lineage>
</organism>
<comment type="caution">
    <text evidence="5">The sequence shown here is derived from an EMBL/GenBank/DDBJ whole genome shotgun (WGS) entry which is preliminary data.</text>
</comment>
<dbReference type="InterPro" id="IPR048254">
    <property type="entry name" value="CDP_ALCOHOL_P_TRANSF_CS"/>
</dbReference>
<dbReference type="PROSITE" id="PS00379">
    <property type="entry name" value="CDP_ALCOHOL_P_TRANSF"/>
    <property type="match status" value="1"/>
</dbReference>
<evidence type="ECO:0000256" key="2">
    <source>
        <dbReference type="RuleBase" id="RU003750"/>
    </source>
</evidence>
<keyword evidence="6" id="KW-1185">Reference proteome</keyword>
<comment type="similarity">
    <text evidence="2">Belongs to the CDP-alcohol phosphatidyltransferase class-I family.</text>
</comment>
<dbReference type="Pfam" id="PF19365">
    <property type="entry name" value="DUF5941"/>
    <property type="match status" value="1"/>
</dbReference>
<feature type="transmembrane region" description="Helical" evidence="3">
    <location>
        <begin position="254"/>
        <end position="271"/>
    </location>
</feature>
<dbReference type="RefSeq" id="WP_253239484.1">
    <property type="nucleotide sequence ID" value="NZ_JAMYJR010000026.1"/>
</dbReference>
<keyword evidence="3" id="KW-0812">Transmembrane</keyword>
<evidence type="ECO:0000313" key="6">
    <source>
        <dbReference type="Proteomes" id="UP001523369"/>
    </source>
</evidence>
<feature type="domain" description="DUF5941" evidence="4">
    <location>
        <begin position="447"/>
        <end position="622"/>
    </location>
</feature>
<evidence type="ECO:0000256" key="3">
    <source>
        <dbReference type="SAM" id="Phobius"/>
    </source>
</evidence>
<keyword evidence="3" id="KW-0472">Membrane</keyword>
<dbReference type="Proteomes" id="UP001523369">
    <property type="component" value="Unassembled WGS sequence"/>
</dbReference>
<keyword evidence="1 2" id="KW-0808">Transferase</keyword>
<dbReference type="InterPro" id="IPR000462">
    <property type="entry name" value="CDP-OH_P_trans"/>
</dbReference>
<gene>
    <name evidence="5" type="ORF">M1L60_22705</name>
</gene>
<sequence>MPPLEAHGDFPVTLAVLTGAGHTLDPAESARLAEELTGALRAAGASAVETGPAALTRVVERARQSHEGVLISAGNLVAHPALLWMLATEPAGRTTVLVVPDPDGDLRDDRGKVLSATDGPGTVRYGGAMWVAPADLPLLATVADRPDLLPALLEAGLVPVATPLRLLRAELVHDTAELTRARAEVAAVDEDKARLRMAVKEKDDFFTTYAVSTWSPLVTKLSARLRLTPSGVTAISVLFAVAAALAFWQASRPALIAGGILLYLGFVLDCVDGQLARYTRRFGAFGGWLDTMADRAKEYAAYAGLAAGAERVGLPYAWPLAITAIVLQTVRHMTDAWYGALHDEAAAHPRPQAAGGVGARLSAASTRVQGDTGSVAYWLKRIVVFPIGERWALLSVLAIFTDGRVALAATVACGLVAFAYTLGLRSLRALSMRVGVLDKLDTARFRDDGFLVRRVLGRAGLPAPLALAALAAVAAFALVATLLAGWLEPPAKIAVVVLIVVVLGAGLPARARHGGPLDWLIPAALRAAEFLTVVAVGIAGSVPTPVTFLLIFVLTLHHYDLVARMEKGAPTGRATGDLLGWDGRIVLLAVATLGGFPADGMVVVAVVVGATFLFNTIADWRTGGPRP</sequence>
<feature type="transmembrane region" description="Helical" evidence="3">
    <location>
        <begin position="585"/>
        <end position="614"/>
    </location>
</feature>
<name>A0ABT1DRF8_9ACTN</name>
<dbReference type="Pfam" id="PF01066">
    <property type="entry name" value="CDP-OH_P_transf"/>
    <property type="match status" value="1"/>
</dbReference>
<reference evidence="5 6" key="1">
    <citation type="submission" date="2022-06" db="EMBL/GenBank/DDBJ databases">
        <title>New Species of the Genus Actinoplanes, ActinopZanes ferrugineus.</title>
        <authorList>
            <person name="Ding P."/>
        </authorList>
    </citation>
    <scope>NUCLEOTIDE SEQUENCE [LARGE SCALE GENOMIC DNA]</scope>
    <source>
        <strain evidence="5 6">TRM88003</strain>
    </source>
</reference>
<dbReference type="EMBL" id="JAMYJR010000026">
    <property type="protein sequence ID" value="MCO8273407.1"/>
    <property type="molecule type" value="Genomic_DNA"/>
</dbReference>
<evidence type="ECO:0000313" key="5">
    <source>
        <dbReference type="EMBL" id="MCO8273407.1"/>
    </source>
</evidence>
<keyword evidence="3" id="KW-1133">Transmembrane helix</keyword>
<protein>
    <submittedName>
        <fullName evidence="5">CDP-alcohol phosphatidyltransferase family protein</fullName>
    </submittedName>
</protein>
<feature type="transmembrane region" description="Helical" evidence="3">
    <location>
        <begin position="463"/>
        <end position="487"/>
    </location>
</feature>
<feature type="transmembrane region" description="Helical" evidence="3">
    <location>
        <begin position="530"/>
        <end position="556"/>
    </location>
</feature>
<dbReference type="InterPro" id="IPR045985">
    <property type="entry name" value="DUF5941"/>
</dbReference>
<dbReference type="InterPro" id="IPR043130">
    <property type="entry name" value="CDP-OH_PTrfase_TM_dom"/>
</dbReference>
<evidence type="ECO:0000256" key="1">
    <source>
        <dbReference type="ARBA" id="ARBA00022679"/>
    </source>
</evidence>
<evidence type="ECO:0000259" key="4">
    <source>
        <dbReference type="Pfam" id="PF19365"/>
    </source>
</evidence>
<feature type="transmembrane region" description="Helical" evidence="3">
    <location>
        <begin position="227"/>
        <end position="248"/>
    </location>
</feature>